<dbReference type="EMBL" id="FUXZ01000018">
    <property type="protein sequence ID" value="SKA72292.1"/>
    <property type="molecule type" value="Genomic_DNA"/>
</dbReference>
<dbReference type="RefSeq" id="WP_078767148.1">
    <property type="nucleotide sequence ID" value="NZ_FUXZ01000018.1"/>
</dbReference>
<protein>
    <submittedName>
        <fullName evidence="2">Uncharacterized protein</fullName>
    </submittedName>
</protein>
<organism evidence="2 3">
    <name type="scientific">Eubacterium uniforme</name>
    <dbReference type="NCBI Taxonomy" id="39495"/>
    <lineage>
        <taxon>Bacteria</taxon>
        <taxon>Bacillati</taxon>
        <taxon>Bacillota</taxon>
        <taxon>Clostridia</taxon>
        <taxon>Eubacteriales</taxon>
        <taxon>Eubacteriaceae</taxon>
        <taxon>Eubacterium</taxon>
    </lineage>
</organism>
<feature type="transmembrane region" description="Helical" evidence="1">
    <location>
        <begin position="91"/>
        <end position="111"/>
    </location>
</feature>
<keyword evidence="1" id="KW-0812">Transmembrane</keyword>
<sequence length="137" mass="15802">MLSKIDNKRKQFISTMLSLCLLFSLFCFTKVETGFFCEQKSLGTKKTSLSAEFLPTTEDIHIQKNIRESEGNNTSHLYSKNKKSNSNNRRIILLGFASNKVTSLFILFYILNMVNFDNKNLSIINILHFIHDKDGKK</sequence>
<dbReference type="STRING" id="39495.SAMN02745111_02324"/>
<evidence type="ECO:0000313" key="2">
    <source>
        <dbReference type="EMBL" id="SKA72292.1"/>
    </source>
</evidence>
<accession>A0A1T4W4X2</accession>
<name>A0A1T4W4X2_9FIRM</name>
<dbReference type="Proteomes" id="UP000190814">
    <property type="component" value="Unassembled WGS sequence"/>
</dbReference>
<keyword evidence="1" id="KW-0472">Membrane</keyword>
<gene>
    <name evidence="2" type="ORF">SAMN02745111_02324</name>
</gene>
<proteinExistence type="predicted"/>
<keyword evidence="3" id="KW-1185">Reference proteome</keyword>
<dbReference type="AlphaFoldDB" id="A0A1T4W4X2"/>
<reference evidence="2 3" key="1">
    <citation type="submission" date="2017-02" db="EMBL/GenBank/DDBJ databases">
        <authorList>
            <person name="Peterson S.W."/>
        </authorList>
    </citation>
    <scope>NUCLEOTIDE SEQUENCE [LARGE SCALE GENOMIC DNA]</scope>
    <source>
        <strain evidence="2 3">ATCC 35992</strain>
    </source>
</reference>
<keyword evidence="1" id="KW-1133">Transmembrane helix</keyword>
<evidence type="ECO:0000313" key="3">
    <source>
        <dbReference type="Proteomes" id="UP000190814"/>
    </source>
</evidence>
<evidence type="ECO:0000256" key="1">
    <source>
        <dbReference type="SAM" id="Phobius"/>
    </source>
</evidence>